<keyword evidence="6 16" id="KW-0808">Transferase</keyword>
<dbReference type="GO" id="GO:0000287">
    <property type="term" value="F:magnesium ion binding"/>
    <property type="evidence" value="ECO:0007669"/>
    <property type="project" value="UniProtKB-UniRule"/>
</dbReference>
<evidence type="ECO:0000256" key="8">
    <source>
        <dbReference type="ARBA" id="ARBA00022741"/>
    </source>
</evidence>
<dbReference type="PROSITE" id="PS00110">
    <property type="entry name" value="PYRUVATE_KINASE"/>
    <property type="match status" value="1"/>
</dbReference>
<dbReference type="GO" id="GO:0016301">
    <property type="term" value="F:kinase activity"/>
    <property type="evidence" value="ECO:0007669"/>
    <property type="project" value="UniProtKB-KW"/>
</dbReference>
<keyword evidence="12" id="KW-0630">Potassium</keyword>
<comment type="similarity">
    <text evidence="3 16">Belongs to the pyruvate kinase family.</text>
</comment>
<keyword evidence="8" id="KW-0547">Nucleotide-binding</keyword>
<dbReference type="GO" id="GO:0004743">
    <property type="term" value="F:pyruvate kinase activity"/>
    <property type="evidence" value="ECO:0007669"/>
    <property type="project" value="UniProtKB-UniRule"/>
</dbReference>
<dbReference type="InterPro" id="IPR015813">
    <property type="entry name" value="Pyrv/PenolPyrv_kinase-like_dom"/>
</dbReference>
<accession>A0A0M6WSM7</accession>
<evidence type="ECO:0000256" key="16">
    <source>
        <dbReference type="RuleBase" id="RU000504"/>
    </source>
</evidence>
<dbReference type="GO" id="GO:0030955">
    <property type="term" value="F:potassium ion binding"/>
    <property type="evidence" value="ECO:0007669"/>
    <property type="project" value="UniProtKB-UniRule"/>
</dbReference>
<evidence type="ECO:0000256" key="6">
    <source>
        <dbReference type="ARBA" id="ARBA00022679"/>
    </source>
</evidence>
<dbReference type="PRINTS" id="PR01050">
    <property type="entry name" value="PYRUVTKNASE"/>
</dbReference>
<keyword evidence="13 16" id="KW-0324">Glycolysis</keyword>
<evidence type="ECO:0000256" key="2">
    <source>
        <dbReference type="ARBA" id="ARBA00004997"/>
    </source>
</evidence>
<dbReference type="GO" id="GO:0005524">
    <property type="term" value="F:ATP binding"/>
    <property type="evidence" value="ECO:0007669"/>
    <property type="project" value="UniProtKB-KW"/>
</dbReference>
<evidence type="ECO:0000256" key="11">
    <source>
        <dbReference type="ARBA" id="ARBA00022842"/>
    </source>
</evidence>
<dbReference type="SUPFAM" id="SSF52935">
    <property type="entry name" value="PK C-terminal domain-like"/>
    <property type="match status" value="1"/>
</dbReference>
<evidence type="ECO:0000256" key="7">
    <source>
        <dbReference type="ARBA" id="ARBA00022723"/>
    </source>
</evidence>
<dbReference type="Pfam" id="PF00224">
    <property type="entry name" value="PK"/>
    <property type="match status" value="1"/>
</dbReference>
<evidence type="ECO:0000256" key="5">
    <source>
        <dbReference type="ARBA" id="ARBA00018587"/>
    </source>
</evidence>
<keyword evidence="14 19" id="KW-0670">Pyruvate</keyword>
<dbReference type="RefSeq" id="WP_055062401.1">
    <property type="nucleotide sequence ID" value="NZ_CVRQ01000026.1"/>
</dbReference>
<comment type="cofactor">
    <cofactor evidence="1">
        <name>K(+)</name>
        <dbReference type="ChEBI" id="CHEBI:29103"/>
    </cofactor>
</comment>
<evidence type="ECO:0000256" key="10">
    <source>
        <dbReference type="ARBA" id="ARBA00022840"/>
    </source>
</evidence>
<evidence type="ECO:0000256" key="14">
    <source>
        <dbReference type="ARBA" id="ARBA00023317"/>
    </source>
</evidence>
<dbReference type="Proteomes" id="UP000049472">
    <property type="component" value="Unassembled WGS sequence"/>
</dbReference>
<dbReference type="NCBIfam" id="NF004978">
    <property type="entry name" value="PRK06354.1"/>
    <property type="match status" value="1"/>
</dbReference>
<dbReference type="InterPro" id="IPR018209">
    <property type="entry name" value="Pyrv_Knase_AS"/>
</dbReference>
<dbReference type="NCBIfam" id="NF004491">
    <property type="entry name" value="PRK05826.1"/>
    <property type="match status" value="1"/>
</dbReference>
<dbReference type="InterPro" id="IPR015806">
    <property type="entry name" value="Pyrv_Knase_insert_dom_sf"/>
</dbReference>
<gene>
    <name evidence="20" type="primary">pyk</name>
    <name evidence="20" type="ORF">DW703_02480</name>
    <name evidence="19" type="ORF">T1815_24421</name>
</gene>
<evidence type="ECO:0000313" key="20">
    <source>
        <dbReference type="EMBL" id="RHF08043.1"/>
    </source>
</evidence>
<evidence type="ECO:0000256" key="1">
    <source>
        <dbReference type="ARBA" id="ARBA00001958"/>
    </source>
</evidence>
<dbReference type="InterPro" id="IPR040442">
    <property type="entry name" value="Pyrv_kinase-like_dom_sf"/>
</dbReference>
<keyword evidence="10" id="KW-0067">ATP-binding</keyword>
<dbReference type="InterPro" id="IPR015793">
    <property type="entry name" value="Pyrv_Knase_brl"/>
</dbReference>
<evidence type="ECO:0000256" key="9">
    <source>
        <dbReference type="ARBA" id="ARBA00022777"/>
    </source>
</evidence>
<keyword evidence="11 16" id="KW-0460">Magnesium</keyword>
<dbReference type="Proteomes" id="UP000283501">
    <property type="component" value="Unassembled WGS sequence"/>
</dbReference>
<comment type="catalytic activity">
    <reaction evidence="16">
        <text>pyruvate + ATP = phosphoenolpyruvate + ADP + H(+)</text>
        <dbReference type="Rhea" id="RHEA:18157"/>
        <dbReference type="ChEBI" id="CHEBI:15361"/>
        <dbReference type="ChEBI" id="CHEBI:15378"/>
        <dbReference type="ChEBI" id="CHEBI:30616"/>
        <dbReference type="ChEBI" id="CHEBI:58702"/>
        <dbReference type="ChEBI" id="CHEBI:456216"/>
        <dbReference type="EC" id="2.7.1.40"/>
    </reaction>
</comment>
<dbReference type="SUPFAM" id="SSF51621">
    <property type="entry name" value="Phosphoenolpyruvate/pyruvate domain"/>
    <property type="match status" value="1"/>
</dbReference>
<sequence>MRKTKIICTIGPASEHEDVLTRMIKAGMDVARLNFSHGSHEEHQGKIDLIKKVRQKLHMPIAIMLDTKGPEYRIKTFENGKIELKDGDTFTLTTDDIVGNQERVSVNYENLIKDLKVGDRVLVANGIIILQVRELKGNDAICDVIAGGTLSDRKSMNFPNKVMKHAFLSKQDKDDLLFGIKNEVDYVAASFVSTKQDVADLRSFLDENGGEDIEIIAKIENRSGVDHVEEICEIANGIMIARGDLGVEIPGVEVPAIQKYLINKCRMLGTRVITATEMLESMIHNPRPTRAELSDVANAVYDGSSAIMLSGESAAGKYPVEAVKNMAETAEYTEKQINYGKRFANADFQTKSIVDAISHATCAMAIDVDAKCIVVSSLTGRTVRMVSRFRCPVDIIGMTTSEKAWRKLNLSWGVKPVLCEEYNSMEVMFYNAMNEAKSVMKLKKGDHIVLTGGLINGKTGNTNVIKVETV</sequence>
<evidence type="ECO:0000256" key="4">
    <source>
        <dbReference type="ARBA" id="ARBA00012142"/>
    </source>
</evidence>
<dbReference type="Pfam" id="PF02887">
    <property type="entry name" value="PK_C"/>
    <property type="match status" value="1"/>
</dbReference>
<evidence type="ECO:0000313" key="21">
    <source>
        <dbReference type="Proteomes" id="UP000049472"/>
    </source>
</evidence>
<dbReference type="InterPro" id="IPR011037">
    <property type="entry name" value="Pyrv_Knase-like_insert_dom_sf"/>
</dbReference>
<dbReference type="UniPathway" id="UPA00109">
    <property type="reaction ID" value="UER00188"/>
</dbReference>
<dbReference type="AlphaFoldDB" id="A0A0M6WSM7"/>
<reference evidence="20 22" key="3">
    <citation type="submission" date="2018-08" db="EMBL/GenBank/DDBJ databases">
        <title>A genome reference for cultivated species of the human gut microbiota.</title>
        <authorList>
            <person name="Zou Y."/>
            <person name="Xue W."/>
            <person name="Luo G."/>
        </authorList>
    </citation>
    <scope>NUCLEOTIDE SEQUENCE [LARGE SCALE GENOMIC DNA]</scope>
    <source>
        <strain evidence="20 22">AM26-2LB</strain>
    </source>
</reference>
<keyword evidence="7" id="KW-0479">Metal-binding</keyword>
<name>A0A0M6WSM7_9FIRM</name>
<dbReference type="FunFam" id="2.40.33.10:FF:000001">
    <property type="entry name" value="Pyruvate kinase"/>
    <property type="match status" value="1"/>
</dbReference>
<dbReference type="Gene3D" id="2.40.33.10">
    <property type="entry name" value="PK beta-barrel domain-like"/>
    <property type="match status" value="1"/>
</dbReference>
<dbReference type="InterPro" id="IPR015795">
    <property type="entry name" value="Pyrv_Knase_C"/>
</dbReference>
<evidence type="ECO:0000256" key="13">
    <source>
        <dbReference type="ARBA" id="ARBA00023152"/>
    </source>
</evidence>
<evidence type="ECO:0000256" key="3">
    <source>
        <dbReference type="ARBA" id="ARBA00008663"/>
    </source>
</evidence>
<comment type="pathway">
    <text evidence="2 16">Carbohydrate degradation; glycolysis; pyruvate from D-glyceraldehyde 3-phosphate: step 5/5.</text>
</comment>
<evidence type="ECO:0000256" key="12">
    <source>
        <dbReference type="ARBA" id="ARBA00022958"/>
    </source>
</evidence>
<organism evidence="19 21">
    <name type="scientific">Agathobacter rectalis</name>
    <dbReference type="NCBI Taxonomy" id="39491"/>
    <lineage>
        <taxon>Bacteria</taxon>
        <taxon>Bacillati</taxon>
        <taxon>Bacillota</taxon>
        <taxon>Clostridia</taxon>
        <taxon>Lachnospirales</taxon>
        <taxon>Lachnospiraceae</taxon>
        <taxon>Agathobacter</taxon>
    </lineage>
</organism>
<dbReference type="Gene3D" id="3.20.20.60">
    <property type="entry name" value="Phosphoenolpyruvate-binding domains"/>
    <property type="match status" value="1"/>
</dbReference>
<dbReference type="PANTHER" id="PTHR11817">
    <property type="entry name" value="PYRUVATE KINASE"/>
    <property type="match status" value="1"/>
</dbReference>
<keyword evidence="9 16" id="KW-0418">Kinase</keyword>
<proteinExistence type="inferred from homology"/>
<feature type="domain" description="Pyruvate kinase C-terminal" evidence="18">
    <location>
        <begin position="355"/>
        <end position="467"/>
    </location>
</feature>
<dbReference type="SUPFAM" id="SSF50800">
    <property type="entry name" value="PK beta-barrel domain-like"/>
    <property type="match status" value="1"/>
</dbReference>
<feature type="domain" description="Pyruvate kinase barrel" evidence="17">
    <location>
        <begin position="1"/>
        <end position="323"/>
    </location>
</feature>
<evidence type="ECO:0000313" key="19">
    <source>
        <dbReference type="EMBL" id="CRL40680.1"/>
    </source>
</evidence>
<dbReference type="NCBIfam" id="TIGR01064">
    <property type="entry name" value="pyruv_kin"/>
    <property type="match status" value="1"/>
</dbReference>
<protein>
    <recommendedName>
        <fullName evidence="5 15">Pyruvate kinase</fullName>
        <ecNumber evidence="4 15">2.7.1.40</ecNumber>
    </recommendedName>
</protein>
<keyword evidence="21" id="KW-1185">Reference proteome</keyword>
<dbReference type="Gene3D" id="3.40.1380.20">
    <property type="entry name" value="Pyruvate kinase, C-terminal domain"/>
    <property type="match status" value="1"/>
</dbReference>
<dbReference type="EMBL" id="QSKY01000002">
    <property type="protein sequence ID" value="RHF08043.1"/>
    <property type="molecule type" value="Genomic_DNA"/>
</dbReference>
<dbReference type="InterPro" id="IPR001697">
    <property type="entry name" value="Pyr_Knase"/>
</dbReference>
<dbReference type="InterPro" id="IPR036918">
    <property type="entry name" value="Pyrv_Knase_C_sf"/>
</dbReference>
<dbReference type="EC" id="2.7.1.40" evidence="4 15"/>
<evidence type="ECO:0000259" key="18">
    <source>
        <dbReference type="Pfam" id="PF02887"/>
    </source>
</evidence>
<evidence type="ECO:0000259" key="17">
    <source>
        <dbReference type="Pfam" id="PF00224"/>
    </source>
</evidence>
<evidence type="ECO:0000256" key="15">
    <source>
        <dbReference type="NCBIfam" id="TIGR01064"/>
    </source>
</evidence>
<dbReference type="EMBL" id="CVRQ01000026">
    <property type="protein sequence ID" value="CRL40680.1"/>
    <property type="molecule type" value="Genomic_DNA"/>
</dbReference>
<reference evidence="19" key="2">
    <citation type="submission" date="2015-05" db="EMBL/GenBank/DDBJ databases">
        <authorList>
            <person name="Wang D.B."/>
            <person name="Wang M."/>
        </authorList>
    </citation>
    <scope>NUCLEOTIDE SEQUENCE [LARGE SCALE GENOMIC DNA]</scope>
    <source>
        <strain evidence="19">T1-815</strain>
    </source>
</reference>
<evidence type="ECO:0000313" key="22">
    <source>
        <dbReference type="Proteomes" id="UP000283501"/>
    </source>
</evidence>
<reference evidence="21" key="1">
    <citation type="submission" date="2015-05" db="EMBL/GenBank/DDBJ databases">
        <authorList>
            <consortium name="Pathogen Informatics"/>
        </authorList>
    </citation>
    <scope>NUCLEOTIDE SEQUENCE [LARGE SCALE GENOMIC DNA]</scope>
    <source>
        <strain evidence="21">T1-815</strain>
    </source>
</reference>